<feature type="region of interest" description="Disordered" evidence="9">
    <location>
        <begin position="307"/>
        <end position="330"/>
    </location>
</feature>
<dbReference type="Pfam" id="PF01182">
    <property type="entry name" value="Glucosamine_iso"/>
    <property type="match status" value="1"/>
</dbReference>
<comment type="similarity">
    <text evidence="2">Belongs to the glucosamine/galactosamine-6-phosphate isomerase family.</text>
</comment>
<keyword evidence="11" id="KW-0413">Isomerase</keyword>
<dbReference type="OrthoDB" id="7663298at2759"/>
<keyword evidence="6" id="KW-0119">Carbohydrate metabolism</keyword>
<dbReference type="GO" id="GO:0005975">
    <property type="term" value="P:carbohydrate metabolic process"/>
    <property type="evidence" value="ECO:0007669"/>
    <property type="project" value="InterPro"/>
</dbReference>
<dbReference type="Proteomes" id="UP000800097">
    <property type="component" value="Unassembled WGS sequence"/>
</dbReference>
<evidence type="ECO:0000256" key="5">
    <source>
        <dbReference type="ARBA" id="ARBA00022801"/>
    </source>
</evidence>
<evidence type="ECO:0000256" key="7">
    <source>
        <dbReference type="ARBA" id="ARBA00049961"/>
    </source>
</evidence>
<dbReference type="GO" id="GO:0042802">
    <property type="term" value="F:identical protein binding"/>
    <property type="evidence" value="ECO:0007669"/>
    <property type="project" value="TreeGrafter"/>
</dbReference>
<evidence type="ECO:0000259" key="10">
    <source>
        <dbReference type="Pfam" id="PF01182"/>
    </source>
</evidence>
<dbReference type="CDD" id="cd01399">
    <property type="entry name" value="GlcN6P_deaminase"/>
    <property type="match status" value="1"/>
</dbReference>
<keyword evidence="12" id="KW-1185">Reference proteome</keyword>
<evidence type="ECO:0000313" key="11">
    <source>
        <dbReference type="EMBL" id="KAF2280191.1"/>
    </source>
</evidence>
<evidence type="ECO:0000256" key="6">
    <source>
        <dbReference type="ARBA" id="ARBA00023277"/>
    </source>
</evidence>
<feature type="domain" description="Glucosamine/galactosamine-6-phosphate isomerase" evidence="10">
    <location>
        <begin position="25"/>
        <end position="234"/>
    </location>
</feature>
<evidence type="ECO:0000256" key="8">
    <source>
        <dbReference type="ARBA" id="ARBA00050047"/>
    </source>
</evidence>
<evidence type="ECO:0000256" key="3">
    <source>
        <dbReference type="ARBA" id="ARBA00012680"/>
    </source>
</evidence>
<dbReference type="SUPFAM" id="SSF100950">
    <property type="entry name" value="NagB/RpiA/CoA transferase-like"/>
    <property type="match status" value="1"/>
</dbReference>
<dbReference type="GO" id="GO:0016853">
    <property type="term" value="F:isomerase activity"/>
    <property type="evidence" value="ECO:0007669"/>
    <property type="project" value="UniProtKB-KW"/>
</dbReference>
<dbReference type="InterPro" id="IPR004547">
    <property type="entry name" value="Glucosamine6P_isomerase"/>
</dbReference>
<evidence type="ECO:0000313" key="12">
    <source>
        <dbReference type="Proteomes" id="UP000800097"/>
    </source>
</evidence>
<proteinExistence type="inferred from homology"/>
<accession>A0A6A6JUA5</accession>
<dbReference type="HAMAP" id="MF_01241">
    <property type="entry name" value="GlcN6P_deamin"/>
    <property type="match status" value="1"/>
</dbReference>
<dbReference type="GO" id="GO:0004342">
    <property type="term" value="F:glucosamine-6-phosphate deaminase activity"/>
    <property type="evidence" value="ECO:0007669"/>
    <property type="project" value="UniProtKB-EC"/>
</dbReference>
<comment type="function">
    <text evidence="7">Catalyzes the reversible conversion of alpha-D-glucosamine 6-phosphate (GlcN-6P) into beta-D-fructose 6-phosphate (Fru-6P) and ammonium ion, a regulatory reaction step in de novo uridine diphosphate-N-acetyl-alpha-D-glucosamine (UDP-GlcNAc) biosynthesis via hexosamine pathway.</text>
</comment>
<dbReference type="GO" id="GO:0006046">
    <property type="term" value="P:N-acetylglucosamine catabolic process"/>
    <property type="evidence" value="ECO:0007669"/>
    <property type="project" value="TreeGrafter"/>
</dbReference>
<dbReference type="RefSeq" id="XP_033657729.1">
    <property type="nucleotide sequence ID" value="XM_033801407.1"/>
</dbReference>
<dbReference type="InterPro" id="IPR018321">
    <property type="entry name" value="Glucosamine6P_isomerase_CS"/>
</dbReference>
<evidence type="ECO:0000256" key="9">
    <source>
        <dbReference type="SAM" id="MobiDB-lite"/>
    </source>
</evidence>
<dbReference type="NCBIfam" id="TIGR00502">
    <property type="entry name" value="nagB"/>
    <property type="match status" value="1"/>
</dbReference>
<evidence type="ECO:0000256" key="4">
    <source>
        <dbReference type="ARBA" id="ARBA00017067"/>
    </source>
</evidence>
<dbReference type="EMBL" id="ML986485">
    <property type="protein sequence ID" value="KAF2280191.1"/>
    <property type="molecule type" value="Genomic_DNA"/>
</dbReference>
<dbReference type="PANTHER" id="PTHR11280:SF5">
    <property type="entry name" value="GLUCOSAMINE-6-PHOSPHATE ISOMERASE"/>
    <property type="match status" value="1"/>
</dbReference>
<dbReference type="InterPro" id="IPR037171">
    <property type="entry name" value="NagB/RpiA_transferase-like"/>
</dbReference>
<dbReference type="GeneID" id="54554582"/>
<dbReference type="GO" id="GO:0019262">
    <property type="term" value="P:N-acetylneuraminate catabolic process"/>
    <property type="evidence" value="ECO:0007669"/>
    <property type="project" value="TreeGrafter"/>
</dbReference>
<evidence type="ECO:0000256" key="2">
    <source>
        <dbReference type="ARBA" id="ARBA00005526"/>
    </source>
</evidence>
<dbReference type="InterPro" id="IPR006148">
    <property type="entry name" value="Glc/Gal-6P_isomerase"/>
</dbReference>
<reference evidence="11" key="1">
    <citation type="journal article" date="2020" name="Stud. Mycol.">
        <title>101 Dothideomycetes genomes: a test case for predicting lifestyles and emergence of pathogens.</title>
        <authorList>
            <person name="Haridas S."/>
            <person name="Albert R."/>
            <person name="Binder M."/>
            <person name="Bloem J."/>
            <person name="Labutti K."/>
            <person name="Salamov A."/>
            <person name="Andreopoulos B."/>
            <person name="Baker S."/>
            <person name="Barry K."/>
            <person name="Bills G."/>
            <person name="Bluhm B."/>
            <person name="Cannon C."/>
            <person name="Castanera R."/>
            <person name="Culley D."/>
            <person name="Daum C."/>
            <person name="Ezra D."/>
            <person name="Gonzalez J."/>
            <person name="Henrissat B."/>
            <person name="Kuo A."/>
            <person name="Liang C."/>
            <person name="Lipzen A."/>
            <person name="Lutzoni F."/>
            <person name="Magnuson J."/>
            <person name="Mondo S."/>
            <person name="Nolan M."/>
            <person name="Ohm R."/>
            <person name="Pangilinan J."/>
            <person name="Park H.-J."/>
            <person name="Ramirez L."/>
            <person name="Alfaro M."/>
            <person name="Sun H."/>
            <person name="Tritt A."/>
            <person name="Yoshinaga Y."/>
            <person name="Zwiers L.-H."/>
            <person name="Turgeon B."/>
            <person name="Goodwin S."/>
            <person name="Spatafora J."/>
            <person name="Crous P."/>
            <person name="Grigoriev I."/>
        </authorList>
    </citation>
    <scope>NUCLEOTIDE SEQUENCE</scope>
    <source>
        <strain evidence="11">CBS 379.55</strain>
    </source>
</reference>
<dbReference type="AlphaFoldDB" id="A0A6A6JUA5"/>
<name>A0A6A6JUA5_WESOR</name>
<protein>
    <recommendedName>
        <fullName evidence="4">Glucosamine-6-phosphate deaminase</fullName>
        <ecNumber evidence="3">3.5.99.6</ecNumber>
    </recommendedName>
    <alternativeName>
        <fullName evidence="8">Glucosamine-6-phosphate isomerase</fullName>
    </alternativeName>
</protein>
<keyword evidence="5" id="KW-0378">Hydrolase</keyword>
<gene>
    <name evidence="11" type="ORF">EI97DRAFT_464200</name>
</gene>
<dbReference type="FunFam" id="3.40.50.1360:FF:000002">
    <property type="entry name" value="Glucosamine-6-phosphate deaminase"/>
    <property type="match status" value="1"/>
</dbReference>
<organism evidence="11 12">
    <name type="scientific">Westerdykella ornata</name>
    <dbReference type="NCBI Taxonomy" id="318751"/>
    <lineage>
        <taxon>Eukaryota</taxon>
        <taxon>Fungi</taxon>
        <taxon>Dikarya</taxon>
        <taxon>Ascomycota</taxon>
        <taxon>Pezizomycotina</taxon>
        <taxon>Dothideomycetes</taxon>
        <taxon>Pleosporomycetidae</taxon>
        <taxon>Pleosporales</taxon>
        <taxon>Sporormiaceae</taxon>
        <taxon>Westerdykella</taxon>
    </lineage>
</organism>
<evidence type="ECO:0000256" key="1">
    <source>
        <dbReference type="ARBA" id="ARBA00000644"/>
    </source>
</evidence>
<dbReference type="Gene3D" id="3.40.50.1360">
    <property type="match status" value="1"/>
</dbReference>
<dbReference type="PANTHER" id="PTHR11280">
    <property type="entry name" value="GLUCOSAMINE-6-PHOSPHATE ISOMERASE"/>
    <property type="match status" value="1"/>
</dbReference>
<dbReference type="EC" id="3.5.99.6" evidence="3"/>
<sequence length="417" mass="46315">MGTGPTIGVNEPICHPYPRLIIRDSREQASAYVADYIIDRINAFKPTPERPFVLGLPTGSSPVLVYEKLVRRHKQGDVSFRNVVTFNMDEYVGIPREHPESYHSFMYKHFFDHVDVQPANINILNGNAPDLEAECDAYEEKIKKVGGIELFLGGIGPDGHLAFNEPGSSLKSRTRVKTLAYDTIIANSRFFGNDLSKVPRMALTVGIQTVLEAREVVIIVTGAHKAVALQKSIECGVNHMWTLSSLQLHRHPMIVVDEDATLELQVKTVKYFQSIEKVIDGVGLAQKMPQKRDSVVEDQVSLTRQVQVNGEGQSGEEREKESNLQTAADPALSIPTASAVDGPSKQGRSGIHELFTAVLASDIQEPIFDAMHTRIDPHQYDGVDVPTLPDDPMIESMSARVERLRRESQVELQRNSS</sequence>
<dbReference type="GO" id="GO:0006043">
    <property type="term" value="P:glucosamine catabolic process"/>
    <property type="evidence" value="ECO:0007669"/>
    <property type="project" value="TreeGrafter"/>
</dbReference>
<dbReference type="GO" id="GO:0005829">
    <property type="term" value="C:cytosol"/>
    <property type="evidence" value="ECO:0007669"/>
    <property type="project" value="UniProtKB-ARBA"/>
</dbReference>
<dbReference type="PROSITE" id="PS01161">
    <property type="entry name" value="GLC_GALNAC_ISOMERASE"/>
    <property type="match status" value="1"/>
</dbReference>
<comment type="catalytic activity">
    <reaction evidence="1">
        <text>alpha-D-glucosamine 6-phosphate + H2O = beta-D-fructose 6-phosphate + NH4(+)</text>
        <dbReference type="Rhea" id="RHEA:12172"/>
        <dbReference type="ChEBI" id="CHEBI:15377"/>
        <dbReference type="ChEBI" id="CHEBI:28938"/>
        <dbReference type="ChEBI" id="CHEBI:57634"/>
        <dbReference type="ChEBI" id="CHEBI:75989"/>
        <dbReference type="EC" id="3.5.99.6"/>
    </reaction>
</comment>